<dbReference type="EMBL" id="CAJNOE010000684">
    <property type="protein sequence ID" value="CAF1309190.1"/>
    <property type="molecule type" value="Genomic_DNA"/>
</dbReference>
<dbReference type="PANTHER" id="PTHR33488">
    <property type="entry name" value="ZGC:162509"/>
    <property type="match status" value="1"/>
</dbReference>
<evidence type="ECO:0000313" key="4">
    <source>
        <dbReference type="Proteomes" id="UP000663860"/>
    </source>
</evidence>
<dbReference type="EMBL" id="CAJOBB010002521">
    <property type="protein sequence ID" value="CAF3976224.1"/>
    <property type="molecule type" value="Genomic_DNA"/>
</dbReference>
<gene>
    <name evidence="2" type="ORF">IZO911_LOCUS34505</name>
    <name evidence="3" type="ORF">KXQ929_LOCUS27067</name>
</gene>
<dbReference type="Proteomes" id="UP000663860">
    <property type="component" value="Unassembled WGS sequence"/>
</dbReference>
<evidence type="ECO:0000313" key="3">
    <source>
        <dbReference type="EMBL" id="CAF3976224.1"/>
    </source>
</evidence>
<accession>A0A815EBG1</accession>
<dbReference type="Proteomes" id="UP000663868">
    <property type="component" value="Unassembled WGS sequence"/>
</dbReference>
<sequence>MILAGKRDFSFTSSNPNHVYQHIMYPTSFRRTVVQIADEIYAVFLNAHSNMDRNQLSTQKIPQHLKTILKVLTTGALPLIQAMLPRALDTIEGTAKDFAKSANIMIKEYDSLTLLLQEVIAAMTDSYGVNNSFLMDINILVNTTKEVSKMQKQWNEIVRYQNILTIRVETIRETVLNELMDTIKNVTSMNSQLSAADRKLFISKMLDAIIKIEQDANLLYIIAKTYYDVSSAYIVPQTYNITRLLLLQTDDERHSAMTQLDKTLLFTSAEISQIVFEQKQQYQQRNQEIQEEYKQIIQQMMLDELAAGIGK</sequence>
<evidence type="ECO:0000313" key="2">
    <source>
        <dbReference type="EMBL" id="CAF1309190.1"/>
    </source>
</evidence>
<evidence type="ECO:0000256" key="1">
    <source>
        <dbReference type="SAM" id="Coils"/>
    </source>
</evidence>
<keyword evidence="1" id="KW-0175">Coiled coil</keyword>
<name>A0A815EBG1_9BILA</name>
<comment type="caution">
    <text evidence="2">The sequence shown here is derived from an EMBL/GenBank/DDBJ whole genome shotgun (WGS) entry which is preliminary data.</text>
</comment>
<protein>
    <submittedName>
        <fullName evidence="2">Uncharacterized protein</fullName>
    </submittedName>
</protein>
<reference evidence="2" key="1">
    <citation type="submission" date="2021-02" db="EMBL/GenBank/DDBJ databases">
        <authorList>
            <person name="Nowell W R."/>
        </authorList>
    </citation>
    <scope>NUCLEOTIDE SEQUENCE</scope>
</reference>
<dbReference type="PANTHER" id="PTHR33488:SF2">
    <property type="entry name" value="EARLY ENDOSOME ANTIGEN 1-LIKE"/>
    <property type="match status" value="1"/>
</dbReference>
<dbReference type="AlphaFoldDB" id="A0A815EBG1"/>
<proteinExistence type="predicted"/>
<organism evidence="2 4">
    <name type="scientific">Adineta steineri</name>
    <dbReference type="NCBI Taxonomy" id="433720"/>
    <lineage>
        <taxon>Eukaryota</taxon>
        <taxon>Metazoa</taxon>
        <taxon>Spiralia</taxon>
        <taxon>Gnathifera</taxon>
        <taxon>Rotifera</taxon>
        <taxon>Eurotatoria</taxon>
        <taxon>Bdelloidea</taxon>
        <taxon>Adinetida</taxon>
        <taxon>Adinetidae</taxon>
        <taxon>Adineta</taxon>
    </lineage>
</organism>
<feature type="coiled-coil region" evidence="1">
    <location>
        <begin position="272"/>
        <end position="299"/>
    </location>
</feature>